<gene>
    <name evidence="1" type="ORF">DEU29_1274</name>
</gene>
<dbReference type="Gene3D" id="3.40.50.300">
    <property type="entry name" value="P-loop containing nucleotide triphosphate hydrolases"/>
    <property type="match status" value="1"/>
</dbReference>
<dbReference type="Proteomes" id="UP000295531">
    <property type="component" value="Unassembled WGS sequence"/>
</dbReference>
<organism evidence="1 2">
    <name type="scientific">Idiomarina aquatica</name>
    <dbReference type="NCBI Taxonomy" id="1327752"/>
    <lineage>
        <taxon>Bacteria</taxon>
        <taxon>Pseudomonadati</taxon>
        <taxon>Pseudomonadota</taxon>
        <taxon>Gammaproteobacteria</taxon>
        <taxon>Alteromonadales</taxon>
        <taxon>Idiomarinaceae</taxon>
        <taxon>Idiomarina</taxon>
    </lineage>
</organism>
<proteinExistence type="predicted"/>
<sequence length="198" mass="22366">MQPKLKKLVDQGLLWQGKSHSNQHQSYLSSGSDKLDNVLGGGWQLSGLHELQRQCHFVEQRLLTPLLKQALVQQQTVFWINPPALVSASGLAWQLSQQSLHVVIKATDQEAAWAFEQVLQTGTGIALLWQQQQHINASTVRRWYKAVQTGRQGAFVLTDIAKQPEAKAYTNRIQLHQAAARVDVVKRRYGWPVMNVDL</sequence>
<evidence type="ECO:0000313" key="1">
    <source>
        <dbReference type="EMBL" id="TDP27592.1"/>
    </source>
</evidence>
<protein>
    <submittedName>
        <fullName evidence="1">Cell division inhibitor SulA</fullName>
    </submittedName>
</protein>
<dbReference type="RefSeq" id="WP_133540743.1">
    <property type="nucleotide sequence ID" value="NZ_SNXI01000027.1"/>
</dbReference>
<dbReference type="OrthoDB" id="9811176at2"/>
<accession>A0A4R6NWB3</accession>
<dbReference type="EMBL" id="SNXI01000027">
    <property type="protein sequence ID" value="TDP27592.1"/>
    <property type="molecule type" value="Genomic_DNA"/>
</dbReference>
<comment type="caution">
    <text evidence="1">The sequence shown here is derived from an EMBL/GenBank/DDBJ whole genome shotgun (WGS) entry which is preliminary data.</text>
</comment>
<dbReference type="SUPFAM" id="SSF52540">
    <property type="entry name" value="P-loop containing nucleoside triphosphate hydrolases"/>
    <property type="match status" value="1"/>
</dbReference>
<keyword evidence="2" id="KW-1185">Reference proteome</keyword>
<dbReference type="AlphaFoldDB" id="A0A4R6NWB3"/>
<reference evidence="1 2" key="1">
    <citation type="submission" date="2019-03" db="EMBL/GenBank/DDBJ databases">
        <title>Freshwater and sediment microbial communities from various areas in North America, analyzing microbe dynamics in response to fracking.</title>
        <authorList>
            <person name="Lamendella R."/>
        </authorList>
    </citation>
    <scope>NUCLEOTIDE SEQUENCE [LARGE SCALE GENOMIC DNA]</scope>
    <source>
        <strain evidence="1 2">18_TX</strain>
    </source>
</reference>
<dbReference type="InterPro" id="IPR027417">
    <property type="entry name" value="P-loop_NTPase"/>
</dbReference>
<name>A0A4R6NWB3_9GAMM</name>
<evidence type="ECO:0000313" key="2">
    <source>
        <dbReference type="Proteomes" id="UP000295531"/>
    </source>
</evidence>